<proteinExistence type="predicted"/>
<gene>
    <name evidence="2" type="ORF">KP001_13760</name>
</gene>
<accession>A0ABX8LF65</accession>
<dbReference type="InterPro" id="IPR008254">
    <property type="entry name" value="Flavodoxin/NO_synth"/>
</dbReference>
<evidence type="ECO:0000313" key="3">
    <source>
        <dbReference type="Proteomes" id="UP000683559"/>
    </source>
</evidence>
<organism evidence="2 3">
    <name type="scientific">Geomonas subterranea</name>
    <dbReference type="NCBI Taxonomy" id="2847989"/>
    <lineage>
        <taxon>Bacteria</taxon>
        <taxon>Pseudomonadati</taxon>
        <taxon>Thermodesulfobacteriota</taxon>
        <taxon>Desulfuromonadia</taxon>
        <taxon>Geobacterales</taxon>
        <taxon>Geobacteraceae</taxon>
        <taxon>Geomonas</taxon>
    </lineage>
</organism>
<protein>
    <recommendedName>
        <fullName evidence="1">Flavodoxin-like domain-containing protein</fullName>
    </recommendedName>
</protein>
<dbReference type="PANTHER" id="PTHR39201:SF1">
    <property type="entry name" value="FLAVODOXIN-LIKE DOMAIN-CONTAINING PROTEIN"/>
    <property type="match status" value="1"/>
</dbReference>
<evidence type="ECO:0000313" key="2">
    <source>
        <dbReference type="EMBL" id="QXE89506.1"/>
    </source>
</evidence>
<reference evidence="2 3" key="1">
    <citation type="submission" date="2021-06" db="EMBL/GenBank/DDBJ databases">
        <title>Gemonas diversity in paddy soil.</title>
        <authorList>
            <person name="Liu G."/>
        </authorList>
    </citation>
    <scope>NUCLEOTIDE SEQUENCE [LARGE SCALE GENOMIC DNA]</scope>
    <source>
        <strain evidence="2 3">RG2</strain>
    </source>
</reference>
<name>A0ABX8LF65_9BACT</name>
<sequence>MAVFTFLEGYDFSGKTIIPFCTHEGSGMGRSENDIRKVCPAATVLRGLPIVGGSVRTAEDAIRKWLGLPRP</sequence>
<dbReference type="EMBL" id="CP077683">
    <property type="protein sequence ID" value="QXE89506.1"/>
    <property type="molecule type" value="Genomic_DNA"/>
</dbReference>
<feature type="domain" description="Flavodoxin-like" evidence="1">
    <location>
        <begin position="3"/>
        <end position="66"/>
    </location>
</feature>
<dbReference type="Proteomes" id="UP000683559">
    <property type="component" value="Chromosome"/>
</dbReference>
<evidence type="ECO:0000259" key="1">
    <source>
        <dbReference type="Pfam" id="PF12682"/>
    </source>
</evidence>
<dbReference type="PANTHER" id="PTHR39201">
    <property type="entry name" value="EXPORTED PROTEIN-RELATED"/>
    <property type="match status" value="1"/>
</dbReference>
<dbReference type="Pfam" id="PF12682">
    <property type="entry name" value="Flavodoxin_4"/>
    <property type="match status" value="1"/>
</dbReference>
<keyword evidence="3" id="KW-1185">Reference proteome</keyword>